<gene>
    <name evidence="2" type="ORF">IO99_16880</name>
</gene>
<organism evidence="2 3">
    <name type="scientific">Clostridium sulfidigenes</name>
    <dbReference type="NCBI Taxonomy" id="318464"/>
    <lineage>
        <taxon>Bacteria</taxon>
        <taxon>Bacillati</taxon>
        <taxon>Bacillota</taxon>
        <taxon>Clostridia</taxon>
        <taxon>Eubacteriales</taxon>
        <taxon>Clostridiaceae</taxon>
        <taxon>Clostridium</taxon>
    </lineage>
</organism>
<evidence type="ECO:0000313" key="2">
    <source>
        <dbReference type="EMBL" id="KEZ85091.1"/>
    </source>
</evidence>
<dbReference type="STRING" id="318464.IO99_16880"/>
<feature type="transmembrane region" description="Helical" evidence="1">
    <location>
        <begin position="47"/>
        <end position="68"/>
    </location>
</feature>
<protein>
    <submittedName>
        <fullName evidence="2">Uncharacterized protein</fullName>
    </submittedName>
</protein>
<keyword evidence="1" id="KW-1133">Transmembrane helix</keyword>
<comment type="caution">
    <text evidence="2">The sequence shown here is derived from an EMBL/GenBank/DDBJ whole genome shotgun (WGS) entry which is preliminary data.</text>
</comment>
<dbReference type="RefSeq" id="WP_035135272.1">
    <property type="nucleotide sequence ID" value="NZ_JPMD01000046.1"/>
</dbReference>
<evidence type="ECO:0000256" key="1">
    <source>
        <dbReference type="SAM" id="Phobius"/>
    </source>
</evidence>
<keyword evidence="1" id="KW-0472">Membrane</keyword>
<keyword evidence="3" id="KW-1185">Reference proteome</keyword>
<dbReference type="Proteomes" id="UP000028542">
    <property type="component" value="Unassembled WGS sequence"/>
</dbReference>
<sequence>MFRSGLRLLFGTFTQLIVVIISYEFFLKYAASQGGIGAVNSIDAVHPLIWVIIACELIISLYLLILGVKDKGKMNGRL</sequence>
<feature type="transmembrane region" description="Helical" evidence="1">
    <location>
        <begin position="7"/>
        <end position="27"/>
    </location>
</feature>
<dbReference type="AlphaFoldDB" id="A0A084J807"/>
<reference evidence="2 3" key="1">
    <citation type="submission" date="2014-07" db="EMBL/GenBank/DDBJ databases">
        <title>Draft genome of Clostridium sulfidigenes 113A isolated from sediments associated with methane hydrate from Krishna Godavari basin.</title>
        <authorList>
            <person name="Honkalas V.S."/>
            <person name="Dabir A.P."/>
            <person name="Arora P."/>
            <person name="Dhakephalkar P.K."/>
        </authorList>
    </citation>
    <scope>NUCLEOTIDE SEQUENCE [LARGE SCALE GENOMIC DNA]</scope>
    <source>
        <strain evidence="2 3">113A</strain>
    </source>
</reference>
<dbReference type="EMBL" id="JPMD01000046">
    <property type="protein sequence ID" value="KEZ85091.1"/>
    <property type="molecule type" value="Genomic_DNA"/>
</dbReference>
<accession>A0A084J807</accession>
<name>A0A084J807_9CLOT</name>
<keyword evidence="1" id="KW-0812">Transmembrane</keyword>
<proteinExistence type="predicted"/>
<evidence type="ECO:0000313" key="3">
    <source>
        <dbReference type="Proteomes" id="UP000028542"/>
    </source>
</evidence>